<dbReference type="GO" id="GO:0016297">
    <property type="term" value="F:fatty acyl-[ACP] hydrolase activity"/>
    <property type="evidence" value="ECO:0007669"/>
    <property type="project" value="UniProtKB-EC"/>
</dbReference>
<dbReference type="SMART" id="SM00827">
    <property type="entry name" value="PKS_AT"/>
    <property type="match status" value="1"/>
</dbReference>
<sequence>MESPWSSLGSQLSSSPVATPWEELQQQPLPQDKVLLQRGAVQCSIPVSHHLAQRCEELKAIFARPKETSSEDQQQCSSSLELCSSFMKLILDCINEGSSESSLEVAILREVLRFVQTTVLLNENINTVLASMSGDKALDTSILRTYFQACAVTKHRCSSGASQFLANVQRGHARLFALFNGQGVETYFDELAETYGIYEEHITPLVHLLSDTLVCLAADDQVNDLFLHGLDVKTWLSTPESRPKIDYLTTAAVSLPLIAVSQLVQYAVVCTNLDISPGELRQFLSGSSGHSQGVVVASFIATADSWDGFYTAAQQAVEVLFWIGARCQQSTTTSASGLQQSLPSYMLSVKGLSQNALQKQIDKINAHLPPLEAVHLALVNGPQQFVIAGLPRSLQALEKMLQLQSRGSSQATNPSRVPFSQRPHLISTRFLPIAAPFHSPYLQRAEEILLQDLASFTLRGVDLAFPVYHTETAENLQSSLNVIPQLVQMICTGRVQWEILLRKALPEFTHVLDFGPGGDAGVGSLVSQQRDGTGLRITVVSTHRGLNAHLSYAGDLYSRRTAVRYNPVWGTDYAPLLVHSPTETRLLVDTKFSRLLGLPPVMVAGMTPTTTASDFVAAIVNAGYHAELACGGFPDADKMRQGILSLAAAIAPGRGLTCNVIYANPRAMTWQIPLLAELRRSGVPITGLTIGAGVPSPDIVQGYIDELSLEHLALKPGSKEAIDAVLEIARANPDFPIILQWTGGRGGGHHSYEDFHAPILDRYGQIRSHSNVVLVAGSGFGDGEGTYPYLSGTWSEKFGRPRMPFDAILLGSRVMAAEEAHTSLAVKQAICQAPGVVDSEWEGTYKRPTGGILTVRSEMGEPIHKLATRGVMLWAELDRDIFSLPRDKQKEALLARKGYYIRRLNEDFQKVWFGRDATGAAVDLQEMTYAEVWQRLVDLLYLKHLQIWIDPSFQRLVWDFTRRLEERLGPSGSEERIAAVLQDLVQLDQPEQLHKDLFGKYPQAKTEIITAADAEYVVLLSRRRGQKPVPYIVTLDEDLEFWFKKDSLWQSERLEAVPGQDVGRVCILHGPVAAQYTSRPNEPVKSILDDIHNDHVTRILQEQYSGNLAVVPSTRDTTGSDPIPLVLDGFVVDEQEDGAVVVYAAADPAHQPSSEQWLKILSRTSSAPWCRAMFTEAMIVQNRKMIGNPIHRLFTARRGQIVEVRNPESAELLEIVVKEVEYEKTAGEVKQRLVASASLRRASQTGEVILSLWDHADFGREAVPLEFRFEYNPQCGASSITEVVAGRNTQIKQYYQTLWIGNQYTASSSTSDRVFRGEDVILTREMIQQFAESICNRNPKYTSDTSELLDAPLDLAIAVGWKPLMSCLFHPIMSGDMLRLLHLNNRFEYCDGAEALKEGDCLSSEGRLVSIRIKTGLGKVVEADGVLLRNGTPAIRVRSTFILLGEYKDYENTFATEEDKLRLTISSNKDIALLQSRRWLLLNENVDLHDYLHENIEFQVRSRYSFQDSDRWAYLSVEGHVTYQPVTGPSRTLGSINLFGDSYTKNPVTDYLQRHGGQSGSTPQPLSQAHTLIEDLQVTIPDHADQYGRASGDCNPIHLSELFAGYAGHDTRVTHGMFTSGLVRALVELHVAQSDPSRMRSWSCTFEGKVSPGDTLSIKVDHVGVKVLSAQSMLRQPMMAYVFTGQGSQQPGMGMELDKQSASARLVWQTADKYFERTYGFPITRIVRENPKTLTVYFGGVKGRAVRENYISLTFDTVSEDGTVISKRVFPDITASTRSYTFRSTNGLLHQTQFTQPALALMEIARFEDMRDKGIVKEDSLFAGHSLGEYVALAAMGKIFTVEEVSALVFYRGLTMQNAVNRDADGATDYSMCAVNPTRVSKQFSEKDLHWCVAEIARSTGGLLEIVNYNVANTQYVCAGDLRGLTTLSAVLGAIASGSLGISCAEEMQNFIQKTLAHLESAKKPLVLQRGRATIPLNVNVPFHSSLLRPGVDSFRYLLQRHISEAMLDPRRLIGKYIPNLVAKPFELSKEYAQGILDLTKSPVLESMIQKHWKVDKMIDSQLVSTFALKGLLLGLLALSCTTAGIFVHRLFFHPLAKYPGPWFAKITTLYAGYHAWRGDLHIDMWRCHEKYGDFVRYGPNSLLVNTAAGLQDIYGHGKNFKKAQRYAAMVHRAPNTLTVIDKKKHGKKRRVISQGFSDAALKSHELVILEQIRHLCTQLKAGKGGQAVPVGVWSTPKNMGRMTDYFAFDVMSNIIFGVPWSTLRSPTYRFVPEVIEKSNVRVGTLAQSPGLSLFRLDKYLFPEAIKARDIFIKFVDEMLTQGIQAAAKTGKGVFATLANAKDPETGLPLRNRELGGESATLIVAGTDTTSTAMAACFFYLSHNRAAYERAAAEVRNAFQSSEEIRMGAQMNQCTFLRACIDESMRMSPSAASSLWREAEEAGATVDGQYIPPGVDAGTCIYSIHHNPSYYPQPFSFKPERWIASECRAVQGDVGLARSAFNPFSIGPRSCIGKSLAYVELHLSLANVLWAFDLRLASGDMGKMGEGSEEAEYGRHRVDEYQLWDHLTAAKQGPYLEFSPRV</sequence>
<comment type="similarity">
    <text evidence="5">Belongs to the cytochrome P450 family.</text>
</comment>
<evidence type="ECO:0000256" key="35">
    <source>
        <dbReference type="ARBA" id="ARBA00079459"/>
    </source>
</evidence>
<dbReference type="Gene3D" id="2.40.128.700">
    <property type="match status" value="1"/>
</dbReference>
<comment type="catalytic activity">
    <reaction evidence="1">
        <text>a (3R)-hydroxyacyl-[ACP] = a (2E)-enoyl-[ACP] + H2O</text>
        <dbReference type="Rhea" id="RHEA:13097"/>
        <dbReference type="Rhea" id="RHEA-COMP:9925"/>
        <dbReference type="Rhea" id="RHEA-COMP:9945"/>
        <dbReference type="ChEBI" id="CHEBI:15377"/>
        <dbReference type="ChEBI" id="CHEBI:78784"/>
        <dbReference type="ChEBI" id="CHEBI:78827"/>
        <dbReference type="EC" id="4.2.1.59"/>
    </reaction>
</comment>
<comment type="catalytic activity">
    <reaction evidence="28">
        <text>holo-[ACP] + malonyl-CoA = malonyl-[ACP] + CoA</text>
        <dbReference type="Rhea" id="RHEA:41792"/>
        <dbReference type="Rhea" id="RHEA-COMP:9623"/>
        <dbReference type="Rhea" id="RHEA-COMP:9685"/>
        <dbReference type="ChEBI" id="CHEBI:57287"/>
        <dbReference type="ChEBI" id="CHEBI:57384"/>
        <dbReference type="ChEBI" id="CHEBI:64479"/>
        <dbReference type="ChEBI" id="CHEBI:78449"/>
        <dbReference type="EC" id="2.3.1.39"/>
    </reaction>
</comment>
<dbReference type="Pfam" id="PF01575">
    <property type="entry name" value="MaoC_dehydratas"/>
    <property type="match status" value="1"/>
</dbReference>
<dbReference type="Gene3D" id="3.30.70.2430">
    <property type="match status" value="1"/>
</dbReference>
<dbReference type="GO" id="GO:0004497">
    <property type="term" value="F:monooxygenase activity"/>
    <property type="evidence" value="ECO:0007669"/>
    <property type="project" value="UniProtKB-KW"/>
</dbReference>
<evidence type="ECO:0000256" key="1">
    <source>
        <dbReference type="ARBA" id="ARBA00001055"/>
    </source>
</evidence>
<dbReference type="EC" id="1.14.14.118" evidence="33"/>
<dbReference type="Pfam" id="PF16073">
    <property type="entry name" value="SAT"/>
    <property type="match status" value="1"/>
</dbReference>
<dbReference type="InterPro" id="IPR017972">
    <property type="entry name" value="Cyt_P450_CS"/>
</dbReference>
<organism evidence="37 38">
    <name type="scientific">Aspergillus felis</name>
    <dbReference type="NCBI Taxonomy" id="1287682"/>
    <lineage>
        <taxon>Eukaryota</taxon>
        <taxon>Fungi</taxon>
        <taxon>Dikarya</taxon>
        <taxon>Ascomycota</taxon>
        <taxon>Pezizomycotina</taxon>
        <taxon>Eurotiomycetes</taxon>
        <taxon>Eurotiomycetidae</taxon>
        <taxon>Eurotiales</taxon>
        <taxon>Aspergillaceae</taxon>
        <taxon>Aspergillus</taxon>
        <taxon>Aspergillus subgen. Fumigati</taxon>
    </lineage>
</organism>
<dbReference type="SUPFAM" id="SSF54637">
    <property type="entry name" value="Thioesterase/thiol ester dehydrase-isomerase"/>
    <property type="match status" value="2"/>
</dbReference>
<evidence type="ECO:0000256" key="9">
    <source>
        <dbReference type="ARBA" id="ARBA00013167"/>
    </source>
</evidence>
<evidence type="ECO:0000256" key="19">
    <source>
        <dbReference type="ARBA" id="ARBA00023002"/>
    </source>
</evidence>
<dbReference type="Gene3D" id="6.10.140.1400">
    <property type="match status" value="1"/>
</dbReference>
<evidence type="ECO:0000256" key="16">
    <source>
        <dbReference type="ARBA" id="ARBA00022801"/>
    </source>
</evidence>
<evidence type="ECO:0000256" key="29">
    <source>
        <dbReference type="ARBA" id="ARBA00048536"/>
    </source>
</evidence>
<keyword evidence="23" id="KW-0503">Monooxygenase</keyword>
<evidence type="ECO:0000313" key="37">
    <source>
        <dbReference type="EMBL" id="KAF7177906.1"/>
    </source>
</evidence>
<gene>
    <name evidence="37" type="ORF">CNMCM7691_006382</name>
</gene>
<dbReference type="Gene3D" id="1.10.630.10">
    <property type="entry name" value="Cytochrome P450"/>
    <property type="match status" value="1"/>
</dbReference>
<dbReference type="EC" id="2.3.1.39" evidence="11"/>
<dbReference type="GO" id="GO:0020037">
    <property type="term" value="F:heme binding"/>
    <property type="evidence" value="ECO:0007669"/>
    <property type="project" value="InterPro"/>
</dbReference>
<comment type="cofactor">
    <cofactor evidence="2">
        <name>heme</name>
        <dbReference type="ChEBI" id="CHEBI:30413"/>
    </cofactor>
</comment>
<evidence type="ECO:0000256" key="20">
    <source>
        <dbReference type="ARBA" id="ARBA00023004"/>
    </source>
</evidence>
<evidence type="ECO:0000313" key="38">
    <source>
        <dbReference type="Proteomes" id="UP000641853"/>
    </source>
</evidence>
<comment type="subcellular location">
    <subcellularLocation>
        <location evidence="3">Membrane</location>
        <topology evidence="3">Multi-pass membrane protein</topology>
    </subcellularLocation>
</comment>
<reference evidence="37" key="1">
    <citation type="submission" date="2020-06" db="EMBL/GenBank/DDBJ databases">
        <title>Draft genome sequences of strains closely related to Aspergillus parafelis and Aspergillus hiratsukae.</title>
        <authorList>
            <person name="Dos Santos R.A.C."/>
            <person name="Rivero-Menendez O."/>
            <person name="Steenwyk J.L."/>
            <person name="Mead M.E."/>
            <person name="Goldman G.H."/>
            <person name="Alastruey-Izquierdo A."/>
            <person name="Rokas A."/>
        </authorList>
    </citation>
    <scope>NUCLEOTIDE SEQUENCE</scope>
    <source>
        <strain evidence="37">CNM-CM7691</strain>
    </source>
</reference>
<dbReference type="Gene3D" id="6.10.60.10">
    <property type="match status" value="1"/>
</dbReference>
<dbReference type="Pfam" id="PF08354">
    <property type="entry name" value="Fas1-AflB-like_hel"/>
    <property type="match status" value="1"/>
</dbReference>
<evidence type="ECO:0000256" key="30">
    <source>
        <dbReference type="ARBA" id="ARBA00048572"/>
    </source>
</evidence>
<dbReference type="InterPro" id="IPR016035">
    <property type="entry name" value="Acyl_Trfase/lysoPLipase"/>
</dbReference>
<comment type="catalytic activity">
    <reaction evidence="32">
        <text>tryprostatin B + reduced [NADPH--hemoprotein reductase] + O2 = 6-hydroxytryprostatin B + oxidized [NADPH--hemoprotein reductase] + H2O + H(+)</text>
        <dbReference type="Rhea" id="RHEA:35955"/>
        <dbReference type="Rhea" id="RHEA-COMP:11964"/>
        <dbReference type="Rhea" id="RHEA-COMP:11965"/>
        <dbReference type="ChEBI" id="CHEBI:15377"/>
        <dbReference type="ChEBI" id="CHEBI:15378"/>
        <dbReference type="ChEBI" id="CHEBI:15379"/>
        <dbReference type="ChEBI" id="CHEBI:57618"/>
        <dbReference type="ChEBI" id="CHEBI:58210"/>
        <dbReference type="ChEBI" id="CHEBI:72760"/>
        <dbReference type="ChEBI" id="CHEBI:72762"/>
        <dbReference type="EC" id="1.14.14.118"/>
    </reaction>
</comment>
<dbReference type="InterPro" id="IPR041099">
    <property type="entry name" value="FAS1_N"/>
</dbReference>
<evidence type="ECO:0000256" key="7">
    <source>
        <dbReference type="ARBA" id="ARBA00012878"/>
    </source>
</evidence>
<dbReference type="Pfam" id="PF00067">
    <property type="entry name" value="p450"/>
    <property type="match status" value="1"/>
</dbReference>
<dbReference type="InterPro" id="IPR013565">
    <property type="entry name" value="Fas1/AflB-like_central"/>
</dbReference>
<evidence type="ECO:0000256" key="13">
    <source>
        <dbReference type="ARBA" id="ARBA00022679"/>
    </source>
</evidence>
<keyword evidence="12" id="KW-0349">Heme</keyword>
<dbReference type="SUPFAM" id="SSF55048">
    <property type="entry name" value="Probable ACP-binding domain of malonyl-CoA ACP transacylase"/>
    <property type="match status" value="1"/>
</dbReference>
<dbReference type="Pfam" id="PF00698">
    <property type="entry name" value="Acyl_transf_1"/>
    <property type="match status" value="1"/>
</dbReference>
<dbReference type="InterPro" id="IPR040883">
    <property type="entry name" value="FAS_meander"/>
</dbReference>
<dbReference type="PANTHER" id="PTHR10982">
    <property type="entry name" value="MALONYL COA-ACYL CARRIER PROTEIN TRANSACYLASE"/>
    <property type="match status" value="1"/>
</dbReference>
<evidence type="ECO:0000256" key="11">
    <source>
        <dbReference type="ARBA" id="ARBA00013258"/>
    </source>
</evidence>
<comment type="similarity">
    <text evidence="4">Belongs to the fungal fatty acid synthetase subunit beta family.</text>
</comment>
<keyword evidence="18" id="KW-1133">Transmembrane helix</keyword>
<evidence type="ECO:0000256" key="8">
    <source>
        <dbReference type="ARBA" id="ARBA00012996"/>
    </source>
</evidence>
<dbReference type="EC" id="3.1.2.14" evidence="6"/>
<keyword evidence="22" id="KW-0520">NAD</keyword>
<comment type="catalytic activity">
    <reaction evidence="30">
        <text>a 2,3-saturated acyl-[ACP] + NAD(+) = a (2E)-enoyl-[ACP] + NADH + H(+)</text>
        <dbReference type="Rhea" id="RHEA:10240"/>
        <dbReference type="Rhea" id="RHEA-COMP:9925"/>
        <dbReference type="Rhea" id="RHEA-COMP:9926"/>
        <dbReference type="ChEBI" id="CHEBI:15378"/>
        <dbReference type="ChEBI" id="CHEBI:57540"/>
        <dbReference type="ChEBI" id="CHEBI:57945"/>
        <dbReference type="ChEBI" id="CHEBI:78784"/>
        <dbReference type="ChEBI" id="CHEBI:78785"/>
        <dbReference type="EC" id="1.3.1.9"/>
    </reaction>
</comment>
<dbReference type="GO" id="GO:0004318">
    <property type="term" value="F:enoyl-[acyl-carrier-protein] reductase (NADH) activity"/>
    <property type="evidence" value="ECO:0007669"/>
    <property type="project" value="UniProtKB-EC"/>
</dbReference>
<comment type="subunit">
    <text evidence="26">[Alpha(6)beta(6)] hexamers of two multifunctional subunits (alpha and beta).</text>
</comment>
<dbReference type="Gene3D" id="3.10.129.10">
    <property type="entry name" value="Hotdog Thioesterase"/>
    <property type="match status" value="1"/>
</dbReference>
<comment type="catalytic activity">
    <reaction evidence="27">
        <text>acetyl-CoA + n malonyl-CoA + 2n NADPH + 4n H(+) = a long-chain-acyl-CoA + n CoA + n CO2 + 2n NADP(+).</text>
        <dbReference type="EC" id="2.3.1.86"/>
    </reaction>
</comment>
<proteinExistence type="inferred from homology"/>
<dbReference type="Pfam" id="PF13452">
    <property type="entry name" value="FAS1_DH_region"/>
    <property type="match status" value="1"/>
</dbReference>
<dbReference type="SUPFAM" id="SSF52151">
    <property type="entry name" value="FabD/lysophospholipase-like"/>
    <property type="match status" value="2"/>
</dbReference>
<dbReference type="EC" id="2.3.1.38" evidence="10"/>
<evidence type="ECO:0000256" key="18">
    <source>
        <dbReference type="ARBA" id="ARBA00022989"/>
    </source>
</evidence>
<dbReference type="InterPro" id="IPR002539">
    <property type="entry name" value="MaoC-like_dom"/>
</dbReference>
<dbReference type="GO" id="GO:0005506">
    <property type="term" value="F:iron ion binding"/>
    <property type="evidence" value="ECO:0007669"/>
    <property type="project" value="InterPro"/>
</dbReference>
<protein>
    <recommendedName>
        <fullName evidence="34">Tryprostatin B 6-hydroxylase</fullName>
        <ecNumber evidence="33">1.14.14.118</ecNumber>
        <ecNumber evidence="8">1.3.1.9</ecNumber>
        <ecNumber evidence="10">2.3.1.38</ecNumber>
        <ecNumber evidence="11">2.3.1.39</ecNumber>
        <ecNumber evidence="7">2.3.1.86</ecNumber>
        <ecNumber evidence="6">3.1.2.14</ecNumber>
        <ecNumber evidence="9">4.2.1.59</ecNumber>
    </recommendedName>
    <alternativeName>
        <fullName evidence="35">Fumitremorgin biosynthesis protein C</fullName>
    </alternativeName>
</protein>
<keyword evidence="17" id="KW-0521">NADP</keyword>
<dbReference type="GO" id="GO:1902181">
    <property type="term" value="P:verruculogen biosynthetic process"/>
    <property type="evidence" value="ECO:0007669"/>
    <property type="project" value="UniProtKB-ARBA"/>
</dbReference>
<evidence type="ECO:0000256" key="12">
    <source>
        <dbReference type="ARBA" id="ARBA00022617"/>
    </source>
</evidence>
<dbReference type="PRINTS" id="PR01483">
    <property type="entry name" value="FASYNTHASE"/>
</dbReference>
<comment type="catalytic activity">
    <reaction evidence="29">
        <text>(9Z)-octadecenoyl-[ACP] + H2O = (9Z)-octadecenoate + holo-[ACP] + H(+)</text>
        <dbReference type="Rhea" id="RHEA:15057"/>
        <dbReference type="Rhea" id="RHEA-COMP:9685"/>
        <dbReference type="Rhea" id="RHEA-COMP:9924"/>
        <dbReference type="ChEBI" id="CHEBI:15377"/>
        <dbReference type="ChEBI" id="CHEBI:15378"/>
        <dbReference type="ChEBI" id="CHEBI:30823"/>
        <dbReference type="ChEBI" id="CHEBI:64479"/>
        <dbReference type="ChEBI" id="CHEBI:78783"/>
        <dbReference type="EC" id="3.1.2.14"/>
    </reaction>
</comment>
<keyword evidence="38" id="KW-1185">Reference proteome</keyword>
<evidence type="ECO:0000256" key="14">
    <source>
        <dbReference type="ARBA" id="ARBA00022692"/>
    </source>
</evidence>
<keyword evidence="15" id="KW-0479">Metal-binding</keyword>
<dbReference type="InterPro" id="IPR016036">
    <property type="entry name" value="Malonyl_transacylase_ACP-bd"/>
</dbReference>
<evidence type="ECO:0000256" key="26">
    <source>
        <dbReference type="ARBA" id="ARBA00033756"/>
    </source>
</evidence>
<dbReference type="InterPro" id="IPR032088">
    <property type="entry name" value="SAT"/>
</dbReference>
<evidence type="ECO:0000256" key="10">
    <source>
        <dbReference type="ARBA" id="ARBA00013256"/>
    </source>
</evidence>
<evidence type="ECO:0000256" key="5">
    <source>
        <dbReference type="ARBA" id="ARBA00010617"/>
    </source>
</evidence>
<keyword evidence="19" id="KW-0560">Oxidoreductase</keyword>
<dbReference type="EMBL" id="JACBAG010001890">
    <property type="protein sequence ID" value="KAF7177906.1"/>
    <property type="molecule type" value="Genomic_DNA"/>
</dbReference>
<evidence type="ECO:0000256" key="23">
    <source>
        <dbReference type="ARBA" id="ARBA00023033"/>
    </source>
</evidence>
<dbReference type="Pfam" id="PF17828">
    <property type="entry name" value="FAS_N"/>
    <property type="match status" value="1"/>
</dbReference>
<dbReference type="Gene3D" id="6.20.240.10">
    <property type="match status" value="1"/>
</dbReference>
<dbReference type="GO" id="GO:0019171">
    <property type="term" value="F:(3R)-hydroxyacyl-[acyl-carrier-protein] dehydratase activity"/>
    <property type="evidence" value="ECO:0007669"/>
    <property type="project" value="UniProtKB-EC"/>
</dbReference>
<dbReference type="InterPro" id="IPR003965">
    <property type="entry name" value="Fatty_acid_synthase"/>
</dbReference>
<keyword evidence="14" id="KW-0812">Transmembrane</keyword>
<keyword evidence="16" id="KW-0378">Hydrolase</keyword>
<dbReference type="GO" id="GO:0016705">
    <property type="term" value="F:oxidoreductase activity, acting on paired donors, with incorporation or reduction of molecular oxygen"/>
    <property type="evidence" value="ECO:0007669"/>
    <property type="project" value="InterPro"/>
</dbReference>
<evidence type="ECO:0000256" key="32">
    <source>
        <dbReference type="ARBA" id="ARBA00052018"/>
    </source>
</evidence>
<dbReference type="GO" id="GO:0004314">
    <property type="term" value="F:[acyl-carrier-protein] S-malonyltransferase activity"/>
    <property type="evidence" value="ECO:0007669"/>
    <property type="project" value="UniProtKB-EC"/>
</dbReference>
<comment type="caution">
    <text evidence="37">The sequence shown here is derived from an EMBL/GenBank/DDBJ whole genome shotgun (WGS) entry which is preliminary data.</text>
</comment>
<dbReference type="PROSITE" id="PS00086">
    <property type="entry name" value="CYTOCHROME_P450"/>
    <property type="match status" value="1"/>
</dbReference>
<keyword evidence="13" id="KW-0808">Transferase</keyword>
<name>A0A8H6QU33_9EURO</name>
<dbReference type="InterPro" id="IPR050830">
    <property type="entry name" value="Fungal_FAS"/>
</dbReference>
<dbReference type="FunFam" id="3.40.366.10:FF:000006">
    <property type="entry name" value="Fatty acid synthase beta subunit dehydratase"/>
    <property type="match status" value="1"/>
</dbReference>
<dbReference type="GO" id="GO:0004313">
    <property type="term" value="F:[acyl-carrier-protein] S-acetyltransferase activity"/>
    <property type="evidence" value="ECO:0007669"/>
    <property type="project" value="UniProtKB-EC"/>
</dbReference>
<dbReference type="Gene3D" id="3.40.366.10">
    <property type="entry name" value="Malonyl-Coenzyme A Acyl Carrier Protein, domain 2"/>
    <property type="match status" value="3"/>
</dbReference>
<dbReference type="Pfam" id="PF17951">
    <property type="entry name" value="FAS_meander"/>
    <property type="match status" value="1"/>
</dbReference>
<keyword evidence="24" id="KW-0472">Membrane</keyword>
<dbReference type="EC" id="1.3.1.9" evidence="8"/>
<dbReference type="InterPro" id="IPR029069">
    <property type="entry name" value="HotDog_dom_sf"/>
</dbReference>
<dbReference type="GO" id="GO:0016020">
    <property type="term" value="C:membrane"/>
    <property type="evidence" value="ECO:0007669"/>
    <property type="project" value="UniProtKB-SubCell"/>
</dbReference>
<dbReference type="SUPFAM" id="SSF51412">
    <property type="entry name" value="Inosine monophosphate dehydrogenase (IMPDH)"/>
    <property type="match status" value="1"/>
</dbReference>
<dbReference type="Gene3D" id="3.30.1120.100">
    <property type="match status" value="1"/>
</dbReference>
<evidence type="ECO:0000256" key="25">
    <source>
        <dbReference type="ARBA" id="ARBA00023268"/>
    </source>
</evidence>
<keyword evidence="21" id="KW-0843">Virulence</keyword>
<dbReference type="FunFam" id="3.20.20.70:FF:000078">
    <property type="entry name" value="Fatty acid synthase beta subunit dehydratase"/>
    <property type="match status" value="1"/>
</dbReference>
<evidence type="ECO:0000256" key="21">
    <source>
        <dbReference type="ARBA" id="ARBA00023026"/>
    </source>
</evidence>
<dbReference type="Gene3D" id="1.20.930.70">
    <property type="match status" value="1"/>
</dbReference>
<evidence type="ECO:0000256" key="15">
    <source>
        <dbReference type="ARBA" id="ARBA00022723"/>
    </source>
</evidence>
<dbReference type="InterPro" id="IPR039569">
    <property type="entry name" value="FAS1-like_DH_region"/>
</dbReference>
<dbReference type="InterPro" id="IPR001128">
    <property type="entry name" value="Cyt_P450"/>
</dbReference>
<feature type="domain" description="Malonyl-CoA:ACP transacylase (MAT)" evidence="36">
    <location>
        <begin position="1682"/>
        <end position="2086"/>
    </location>
</feature>
<dbReference type="SUPFAM" id="SSF48264">
    <property type="entry name" value="Cytochrome P450"/>
    <property type="match status" value="1"/>
</dbReference>
<evidence type="ECO:0000256" key="31">
    <source>
        <dbReference type="ARBA" id="ARBA00048835"/>
    </source>
</evidence>
<dbReference type="InterPro" id="IPR036396">
    <property type="entry name" value="Cyt_P450_sf"/>
</dbReference>
<dbReference type="EC" id="2.3.1.86" evidence="7"/>
<dbReference type="InterPro" id="IPR013785">
    <property type="entry name" value="Aldolase_TIM"/>
</dbReference>
<dbReference type="Gene3D" id="3.20.20.70">
    <property type="entry name" value="Aldolase class I"/>
    <property type="match status" value="1"/>
</dbReference>
<comment type="catalytic activity">
    <reaction evidence="31">
        <text>holo-[ACP] + acetyl-CoA = acetyl-[ACP] + CoA</text>
        <dbReference type="Rhea" id="RHEA:41788"/>
        <dbReference type="Rhea" id="RHEA-COMP:9621"/>
        <dbReference type="Rhea" id="RHEA-COMP:9685"/>
        <dbReference type="ChEBI" id="CHEBI:57287"/>
        <dbReference type="ChEBI" id="CHEBI:57288"/>
        <dbReference type="ChEBI" id="CHEBI:64479"/>
        <dbReference type="ChEBI" id="CHEBI:78446"/>
        <dbReference type="EC" id="2.3.1.38"/>
    </reaction>
</comment>
<evidence type="ECO:0000256" key="6">
    <source>
        <dbReference type="ARBA" id="ARBA00012480"/>
    </source>
</evidence>
<dbReference type="GO" id="GO:0005835">
    <property type="term" value="C:fatty acid synthase complex"/>
    <property type="evidence" value="ECO:0007669"/>
    <property type="project" value="InterPro"/>
</dbReference>
<evidence type="ECO:0000256" key="28">
    <source>
        <dbReference type="ARBA" id="ARBA00048462"/>
    </source>
</evidence>
<evidence type="ECO:0000256" key="4">
    <source>
        <dbReference type="ARBA" id="ARBA00010009"/>
    </source>
</evidence>
<evidence type="ECO:0000256" key="2">
    <source>
        <dbReference type="ARBA" id="ARBA00001971"/>
    </source>
</evidence>
<keyword evidence="20" id="KW-0408">Iron</keyword>
<dbReference type="InterPro" id="IPR001227">
    <property type="entry name" value="Ac_transferase_dom_sf"/>
</dbReference>
<dbReference type="PANTHER" id="PTHR10982:SF21">
    <property type="entry name" value="FATTY ACID SYNTHASE SUBUNIT BETA"/>
    <property type="match status" value="1"/>
</dbReference>
<dbReference type="Proteomes" id="UP000641853">
    <property type="component" value="Unassembled WGS sequence"/>
</dbReference>
<evidence type="ECO:0000256" key="22">
    <source>
        <dbReference type="ARBA" id="ARBA00023027"/>
    </source>
</evidence>
<evidence type="ECO:0000256" key="3">
    <source>
        <dbReference type="ARBA" id="ARBA00004141"/>
    </source>
</evidence>
<evidence type="ECO:0000256" key="27">
    <source>
        <dbReference type="ARBA" id="ARBA00048237"/>
    </source>
</evidence>
<evidence type="ECO:0000259" key="36">
    <source>
        <dbReference type="SMART" id="SM00827"/>
    </source>
</evidence>
<dbReference type="CDD" id="cd11061">
    <property type="entry name" value="CYP67-like"/>
    <property type="match status" value="1"/>
</dbReference>
<evidence type="ECO:0000256" key="33">
    <source>
        <dbReference type="ARBA" id="ARBA00066322"/>
    </source>
</evidence>
<evidence type="ECO:0000256" key="17">
    <source>
        <dbReference type="ARBA" id="ARBA00022857"/>
    </source>
</evidence>
<dbReference type="FunFam" id="1.10.630.10:FF:000063">
    <property type="entry name" value="Cytochrome P450 monooxygenase"/>
    <property type="match status" value="1"/>
</dbReference>
<evidence type="ECO:0000256" key="34">
    <source>
        <dbReference type="ARBA" id="ARBA00068978"/>
    </source>
</evidence>
<dbReference type="InterPro" id="IPR014043">
    <property type="entry name" value="Acyl_transferase_dom"/>
</dbReference>
<dbReference type="Pfam" id="PF22235">
    <property type="entry name" value="FAS1_thioest_ins"/>
    <property type="match status" value="1"/>
</dbReference>
<dbReference type="GO" id="GO:0006633">
    <property type="term" value="P:fatty acid biosynthetic process"/>
    <property type="evidence" value="ECO:0007669"/>
    <property type="project" value="InterPro"/>
</dbReference>
<keyword evidence="25" id="KW-0511">Multifunctional enzyme</keyword>
<dbReference type="EC" id="4.2.1.59" evidence="9"/>
<accession>A0A8H6QU33</accession>
<dbReference type="GO" id="GO:0004321">
    <property type="term" value="F:fatty-acyl-CoA synthase activity"/>
    <property type="evidence" value="ECO:0007669"/>
    <property type="project" value="UniProtKB-EC"/>
</dbReference>
<evidence type="ECO:0000256" key="24">
    <source>
        <dbReference type="ARBA" id="ARBA00023136"/>
    </source>
</evidence>
<dbReference type="Gene3D" id="1.20.1050.120">
    <property type="match status" value="1"/>
</dbReference>
<dbReference type="GO" id="GO:0004312">
    <property type="term" value="F:fatty acid synthase activity"/>
    <property type="evidence" value="ECO:0007669"/>
    <property type="project" value="InterPro"/>
</dbReference>